<sequence length="347" mass="39055">MKVLKEQVVEEDGTWEEDEDEAEHKHKTDSTEALRWQRAVWASARLAVLVDGFMWDKAPSRAEPNWRIENPLQQRVRVWEEKASAEREEEEHRKHGTQWTDSEEMMGVKEDKLELAEDSSGPSDDEDDSDEVRAFKVCLIDCSPVISAKPIAALTGQQQPFAAAAAAIPPTDLTQKAALPSCPKLQLRPGYTVLVKDTSILLSSLVESAQRLEMNDTPLGKAAKEAVLYLTSHIRQYATSLKVQTSRGNYLLSLSVRREQVNFDNPALRERNLDDLILKAAIWQDEHWQDRSSILRIDADKSKDVAGAAKVVLLSLDRNPRLLRLDIAGKRELANDRGGRSVKSLRS</sequence>
<comment type="caution">
    <text evidence="1">The sequence shown here is derived from an EMBL/GenBank/DDBJ whole genome shotgun (WGS) entry which is preliminary data.</text>
</comment>
<organism evidence="1 2">
    <name type="scientific">Artomyces pyxidatus</name>
    <dbReference type="NCBI Taxonomy" id="48021"/>
    <lineage>
        <taxon>Eukaryota</taxon>
        <taxon>Fungi</taxon>
        <taxon>Dikarya</taxon>
        <taxon>Basidiomycota</taxon>
        <taxon>Agaricomycotina</taxon>
        <taxon>Agaricomycetes</taxon>
        <taxon>Russulales</taxon>
        <taxon>Auriscalpiaceae</taxon>
        <taxon>Artomyces</taxon>
    </lineage>
</organism>
<reference evidence="1" key="1">
    <citation type="submission" date="2021-03" db="EMBL/GenBank/DDBJ databases">
        <authorList>
            <consortium name="DOE Joint Genome Institute"/>
            <person name="Ahrendt S."/>
            <person name="Looney B.P."/>
            <person name="Miyauchi S."/>
            <person name="Morin E."/>
            <person name="Drula E."/>
            <person name="Courty P.E."/>
            <person name="Chicoki N."/>
            <person name="Fauchery L."/>
            <person name="Kohler A."/>
            <person name="Kuo A."/>
            <person name="Labutti K."/>
            <person name="Pangilinan J."/>
            <person name="Lipzen A."/>
            <person name="Riley R."/>
            <person name="Andreopoulos W."/>
            <person name="He G."/>
            <person name="Johnson J."/>
            <person name="Barry K.W."/>
            <person name="Grigoriev I.V."/>
            <person name="Nagy L."/>
            <person name="Hibbett D."/>
            <person name="Henrissat B."/>
            <person name="Matheny P.B."/>
            <person name="Labbe J."/>
            <person name="Martin F."/>
        </authorList>
    </citation>
    <scope>NUCLEOTIDE SEQUENCE</scope>
    <source>
        <strain evidence="1">HHB10654</strain>
    </source>
</reference>
<dbReference type="EMBL" id="MU277283">
    <property type="protein sequence ID" value="KAI0055667.1"/>
    <property type="molecule type" value="Genomic_DNA"/>
</dbReference>
<evidence type="ECO:0000313" key="1">
    <source>
        <dbReference type="EMBL" id="KAI0055667.1"/>
    </source>
</evidence>
<accession>A0ACB8SHG2</accession>
<reference evidence="1" key="2">
    <citation type="journal article" date="2022" name="New Phytol.">
        <title>Evolutionary transition to the ectomycorrhizal habit in the genomes of a hyperdiverse lineage of mushroom-forming fungi.</title>
        <authorList>
            <person name="Looney B."/>
            <person name="Miyauchi S."/>
            <person name="Morin E."/>
            <person name="Drula E."/>
            <person name="Courty P.E."/>
            <person name="Kohler A."/>
            <person name="Kuo A."/>
            <person name="LaButti K."/>
            <person name="Pangilinan J."/>
            <person name="Lipzen A."/>
            <person name="Riley R."/>
            <person name="Andreopoulos W."/>
            <person name="He G."/>
            <person name="Johnson J."/>
            <person name="Nolan M."/>
            <person name="Tritt A."/>
            <person name="Barry K.W."/>
            <person name="Grigoriev I.V."/>
            <person name="Nagy L.G."/>
            <person name="Hibbett D."/>
            <person name="Henrissat B."/>
            <person name="Matheny P.B."/>
            <person name="Labbe J."/>
            <person name="Martin F.M."/>
        </authorList>
    </citation>
    <scope>NUCLEOTIDE SEQUENCE</scope>
    <source>
        <strain evidence="1">HHB10654</strain>
    </source>
</reference>
<dbReference type="Proteomes" id="UP000814140">
    <property type="component" value="Unassembled WGS sequence"/>
</dbReference>
<protein>
    <submittedName>
        <fullName evidence="1">Uncharacterized protein</fullName>
    </submittedName>
</protein>
<proteinExistence type="predicted"/>
<keyword evidence="2" id="KW-1185">Reference proteome</keyword>
<gene>
    <name evidence="1" type="ORF">BV25DRAFT_1983795</name>
</gene>
<name>A0ACB8SHG2_9AGAM</name>
<evidence type="ECO:0000313" key="2">
    <source>
        <dbReference type="Proteomes" id="UP000814140"/>
    </source>
</evidence>